<evidence type="ECO:0000313" key="4">
    <source>
        <dbReference type="EMBL" id="KAL3630612.1"/>
    </source>
</evidence>
<comment type="caution">
    <text evidence="4">The sequence shown here is derived from an EMBL/GenBank/DDBJ whole genome shotgun (WGS) entry which is preliminary data.</text>
</comment>
<dbReference type="InterPro" id="IPR012418">
    <property type="entry name" value="CAP160"/>
</dbReference>
<dbReference type="PANTHER" id="PTHR33836:SF1">
    <property type="entry name" value="LOW-TEMPERATURE-INDUCED 65 KDA PROTEIN-RELATED"/>
    <property type="match status" value="1"/>
</dbReference>
<reference evidence="5" key="1">
    <citation type="journal article" date="2024" name="IScience">
        <title>Strigolactones Initiate the Formation of Haustorium-like Structures in Castilleja.</title>
        <authorList>
            <person name="Buerger M."/>
            <person name="Peterson D."/>
            <person name="Chory J."/>
        </authorList>
    </citation>
    <scope>NUCLEOTIDE SEQUENCE [LARGE SCALE GENOMIC DNA]</scope>
</reference>
<feature type="compositionally biased region" description="Basic and acidic residues" evidence="1">
    <location>
        <begin position="8"/>
        <end position="22"/>
    </location>
</feature>
<dbReference type="AlphaFoldDB" id="A0ABD3CM05"/>
<dbReference type="PANTHER" id="PTHR33836">
    <property type="entry name" value="LOW-TEMPERATURE-INDUCED 65 KDA PROTEIN-RELATED"/>
    <property type="match status" value="1"/>
</dbReference>
<dbReference type="EMBL" id="JAVIJP010000032">
    <property type="protein sequence ID" value="KAL3630612.1"/>
    <property type="molecule type" value="Genomic_DNA"/>
</dbReference>
<evidence type="ECO:0000313" key="5">
    <source>
        <dbReference type="Proteomes" id="UP001632038"/>
    </source>
</evidence>
<dbReference type="Proteomes" id="UP001632038">
    <property type="component" value="Unassembled WGS sequence"/>
</dbReference>
<dbReference type="InterPro" id="IPR057059">
    <property type="entry name" value="LTI65/LTI78_PGEED"/>
</dbReference>
<proteinExistence type="predicted"/>
<feature type="domain" description="LTI65/LTI78 PGEED repeat" evidence="2">
    <location>
        <begin position="296"/>
        <end position="324"/>
    </location>
</feature>
<organism evidence="4 5">
    <name type="scientific">Castilleja foliolosa</name>
    <dbReference type="NCBI Taxonomy" id="1961234"/>
    <lineage>
        <taxon>Eukaryota</taxon>
        <taxon>Viridiplantae</taxon>
        <taxon>Streptophyta</taxon>
        <taxon>Embryophyta</taxon>
        <taxon>Tracheophyta</taxon>
        <taxon>Spermatophyta</taxon>
        <taxon>Magnoliopsida</taxon>
        <taxon>eudicotyledons</taxon>
        <taxon>Gunneridae</taxon>
        <taxon>Pentapetalae</taxon>
        <taxon>asterids</taxon>
        <taxon>lamiids</taxon>
        <taxon>Lamiales</taxon>
        <taxon>Orobanchaceae</taxon>
        <taxon>Pedicularideae</taxon>
        <taxon>Castillejinae</taxon>
        <taxon>Castilleja</taxon>
    </lineage>
</organism>
<evidence type="ECO:0000259" key="3">
    <source>
        <dbReference type="Pfam" id="PF23402"/>
    </source>
</evidence>
<name>A0ABD3CM05_9LAMI</name>
<feature type="domain" description="LTI65/LTI78 NYQTKV repeat" evidence="3">
    <location>
        <begin position="140"/>
        <end position="191"/>
    </location>
</feature>
<dbReference type="Pfam" id="PF07918">
    <property type="entry name" value="CAP160"/>
    <property type="match status" value="1"/>
</dbReference>
<evidence type="ECO:0000256" key="1">
    <source>
        <dbReference type="SAM" id="MobiDB-lite"/>
    </source>
</evidence>
<dbReference type="InterPro" id="IPR037491">
    <property type="entry name" value="LTI78/LTI65"/>
</dbReference>
<dbReference type="InterPro" id="IPR057058">
    <property type="entry name" value="LTI65_LTI78_NYQTKV"/>
</dbReference>
<feature type="region of interest" description="Disordered" evidence="1">
    <location>
        <begin position="191"/>
        <end position="231"/>
    </location>
</feature>
<feature type="region of interest" description="Disordered" evidence="1">
    <location>
        <begin position="1"/>
        <end position="33"/>
    </location>
</feature>
<keyword evidence="5" id="KW-1185">Reference proteome</keyword>
<evidence type="ECO:0000259" key="2">
    <source>
        <dbReference type="Pfam" id="PF23399"/>
    </source>
</evidence>
<accession>A0ABD3CM05</accession>
<feature type="region of interest" description="Disordered" evidence="1">
    <location>
        <begin position="139"/>
        <end position="175"/>
    </location>
</feature>
<dbReference type="Pfam" id="PF23402">
    <property type="entry name" value="LTI65_LTI78_NYQTKV"/>
    <property type="match status" value="1"/>
</dbReference>
<protein>
    <submittedName>
        <fullName evidence="4">Uncharacterized protein</fullName>
    </submittedName>
</protein>
<dbReference type="Pfam" id="PF23399">
    <property type="entry name" value="LTI65_PGEED"/>
    <property type="match status" value="1"/>
</dbReference>
<sequence length="392" mass="42250">MEAQLQRPQHDQYQDYEHEPAHDTIGLHSPGYEDEVHVAPTYDESLVIPGTNLPIQTDINLEPTDTRQDIYNPNEGNDNEGIFMRQSGPGKMEFDFERSSVEARRPEFEIPLPQSKPDATFMEEANVAEPMVQISPLMGNLEEDPHSPKSLPAKIPPSNYQSKVTDPTGHGGEEANVDPILERLDNFHIHDKSDQSTPTVDQFSPESKVNPSKIPESSDQAEPESMPRDTITGKISSATSAIAGKAVSAKDAVASRLGYGDVSSNKNKVAEKLAPVYGAVTGAGSAVMSSVERGNDRAVSVSEYLAAKLRPGDDDKALSEAITGRFYKKEEGMAPGRVVEVVAERSGGGGVVDRLKEAVGFGKSSGIGLSDGSVPVIKEEIESEAMVHELGN</sequence>
<feature type="compositionally biased region" description="Polar residues" evidence="1">
    <location>
        <begin position="195"/>
        <end position="220"/>
    </location>
</feature>
<gene>
    <name evidence="4" type="ORF">CASFOL_023596</name>
</gene>